<comment type="caution">
    <text evidence="2">The sequence shown here is derived from an EMBL/GenBank/DDBJ whole genome shotgun (WGS) entry which is preliminary data.</text>
</comment>
<keyword evidence="1" id="KW-0732">Signal</keyword>
<gene>
    <name evidence="2" type="ORF">NWE73_14735</name>
</gene>
<accession>A0ABT6DL77</accession>
<dbReference type="Proteomes" id="UP001152321">
    <property type="component" value="Unassembled WGS sequence"/>
</dbReference>
<evidence type="ECO:0000313" key="2">
    <source>
        <dbReference type="EMBL" id="MDG0817634.1"/>
    </source>
</evidence>
<dbReference type="EMBL" id="JANRMI010000004">
    <property type="protein sequence ID" value="MDG0817634.1"/>
    <property type="molecule type" value="Genomic_DNA"/>
</dbReference>
<feature type="signal peptide" evidence="1">
    <location>
        <begin position="1"/>
        <end position="28"/>
    </location>
</feature>
<dbReference type="RefSeq" id="WP_277579106.1">
    <property type="nucleotide sequence ID" value="NZ_JANRMI010000004.1"/>
</dbReference>
<keyword evidence="3" id="KW-1185">Reference proteome</keyword>
<reference evidence="2" key="1">
    <citation type="submission" date="2022-08" db="EMBL/GenBank/DDBJ databases">
        <title>Novel Bdellovibrio Species Isolated from Svalbard: Designation Bdellovibrio svalbardensis.</title>
        <authorList>
            <person name="Mitchell R.J."/>
            <person name="Choi S.Y."/>
        </authorList>
    </citation>
    <scope>NUCLEOTIDE SEQUENCE</scope>
    <source>
        <strain evidence="2">PAP01</strain>
    </source>
</reference>
<feature type="chain" id="PRO_5045682990" evidence="1">
    <location>
        <begin position="29"/>
        <end position="445"/>
    </location>
</feature>
<protein>
    <submittedName>
        <fullName evidence="2">Uncharacterized protein</fullName>
    </submittedName>
</protein>
<organism evidence="2 3">
    <name type="scientific">Bdellovibrio svalbardensis</name>
    <dbReference type="NCBI Taxonomy" id="2972972"/>
    <lineage>
        <taxon>Bacteria</taxon>
        <taxon>Pseudomonadati</taxon>
        <taxon>Bdellovibrionota</taxon>
        <taxon>Bdellovibrionia</taxon>
        <taxon>Bdellovibrionales</taxon>
        <taxon>Pseudobdellovibrionaceae</taxon>
        <taxon>Bdellovibrio</taxon>
    </lineage>
</organism>
<name>A0ABT6DL77_9BACT</name>
<evidence type="ECO:0000256" key="1">
    <source>
        <dbReference type="SAM" id="SignalP"/>
    </source>
</evidence>
<sequence>MGFTRTSKKFALTFLAGLLVLSGITAFAAGEQCASIFAEISSTQELNELMVKRYPQLTSILKDPNAYFEKYRERFNEQKKKTPESPFSFDFSEMGLPLVQDINGYLSAKIETVQKDLTALKEKRDGHNKLVKIVRTPFDKSKQNQLELYLKYLGELKAESAEILAKGSVSYRHLVEFSYFYSRAIGRFDTKSYPLKDRFLLYTDRLLEGYKPLSLSKEYEMYKSREFGVFQLHSKYSGYKAAEKDFESAFANKEELKSLWIPTNASIGNSVLMRLMNTRLHLVGVTDAPIWADGYNRPAGDFWMHDVRHESFKFYEVQRYLEKNDLSAEQFVNMQRKMDDWLVELNRETAKIEDPDLKKAVSLTSFNFHHDAGFPLIPSMYLAQERYQPVRSLYTMHIISGHGVTFKDPWNNLDKAEVWLKDFWRQRIDQEYEALDLAKSSSGAK</sequence>
<evidence type="ECO:0000313" key="3">
    <source>
        <dbReference type="Proteomes" id="UP001152321"/>
    </source>
</evidence>
<proteinExistence type="predicted"/>